<accession>A0A1E3VPC5</accession>
<keyword evidence="2" id="KW-1185">Reference proteome</keyword>
<evidence type="ECO:0000313" key="1">
    <source>
        <dbReference type="EMBL" id="ODR95380.1"/>
    </source>
</evidence>
<sequence length="66" mass="6738">MRAYLLLDVKGGDDDIGGAAILLQRAGMAHKRHRLSLDPADATEGIALEGRGAGGCLVDVPVVAIG</sequence>
<name>A0A1E3VPC5_9HYPH</name>
<gene>
    <name evidence="1" type="ORF">AUC69_02385</name>
</gene>
<dbReference type="AlphaFoldDB" id="A0A1E3VPC5"/>
<comment type="caution">
    <text evidence="1">The sequence shown here is derived from an EMBL/GenBank/DDBJ whole genome shotgun (WGS) entry which is preliminary data.</text>
</comment>
<protein>
    <submittedName>
        <fullName evidence="1">Uncharacterized protein</fullName>
    </submittedName>
</protein>
<dbReference type="RefSeq" id="WP_069442646.1">
    <property type="nucleotide sequence ID" value="NZ_LPWF01000034.1"/>
</dbReference>
<proteinExistence type="predicted"/>
<dbReference type="EMBL" id="LPWF01000034">
    <property type="protein sequence ID" value="ODR95380.1"/>
    <property type="molecule type" value="Genomic_DNA"/>
</dbReference>
<organism evidence="1 2">
    <name type="scientific">Methyloceanibacter superfactus</name>
    <dbReference type="NCBI Taxonomy" id="1774969"/>
    <lineage>
        <taxon>Bacteria</taxon>
        <taxon>Pseudomonadati</taxon>
        <taxon>Pseudomonadota</taxon>
        <taxon>Alphaproteobacteria</taxon>
        <taxon>Hyphomicrobiales</taxon>
        <taxon>Hyphomicrobiaceae</taxon>
        <taxon>Methyloceanibacter</taxon>
    </lineage>
</organism>
<dbReference type="Proteomes" id="UP000094472">
    <property type="component" value="Unassembled WGS sequence"/>
</dbReference>
<evidence type="ECO:0000313" key="2">
    <source>
        <dbReference type="Proteomes" id="UP000094472"/>
    </source>
</evidence>
<reference evidence="1 2" key="1">
    <citation type="journal article" date="2016" name="Environ. Microbiol.">
        <title>New Methyloceanibacter diversity from North Sea sediments includes methanotroph containing solely the soluble methane monooxygenase.</title>
        <authorList>
            <person name="Vekeman B."/>
            <person name="Kerckhof F.M."/>
            <person name="Cremers G."/>
            <person name="de Vos P."/>
            <person name="Vandamme P."/>
            <person name="Boon N."/>
            <person name="Op den Camp H.J."/>
            <person name="Heylen K."/>
        </authorList>
    </citation>
    <scope>NUCLEOTIDE SEQUENCE [LARGE SCALE GENOMIC DNA]</scope>
    <source>
        <strain evidence="1 2">R-67175</strain>
    </source>
</reference>